<feature type="domain" description="C2H2-type" evidence="7">
    <location>
        <begin position="310"/>
        <end position="337"/>
    </location>
</feature>
<dbReference type="EMBL" id="CVRI01000035">
    <property type="protein sequence ID" value="CRK92874.1"/>
    <property type="molecule type" value="Genomic_DNA"/>
</dbReference>
<dbReference type="InterPro" id="IPR013087">
    <property type="entry name" value="Znf_C2H2_type"/>
</dbReference>
<feature type="region of interest" description="Disordered" evidence="6">
    <location>
        <begin position="514"/>
        <end position="568"/>
    </location>
</feature>
<dbReference type="OrthoDB" id="8184392at2759"/>
<feature type="domain" description="C2H2-type" evidence="7">
    <location>
        <begin position="282"/>
        <end position="309"/>
    </location>
</feature>
<keyword evidence="3 5" id="KW-0863">Zinc-finger</keyword>
<dbReference type="SUPFAM" id="SSF57667">
    <property type="entry name" value="beta-beta-alpha zinc fingers"/>
    <property type="match status" value="2"/>
</dbReference>
<dbReference type="Proteomes" id="UP000183832">
    <property type="component" value="Unassembled WGS sequence"/>
</dbReference>
<dbReference type="PANTHER" id="PTHR24379">
    <property type="entry name" value="KRAB AND ZINC FINGER DOMAIN-CONTAINING"/>
    <property type="match status" value="1"/>
</dbReference>
<feature type="compositionally biased region" description="Basic and acidic residues" evidence="6">
    <location>
        <begin position="804"/>
        <end position="818"/>
    </location>
</feature>
<sequence length="853" mass="95238">MKRVQPTVVHSQSQHTVRRMIQQRDNTQMSAVNKINNLPSVSVSTQPRYVRQTIYSGVNAHKCFICDENILGQATNLTESETITSREKVTKKLAKMVGDDFCVIVSEEDKICRRCITLFNTMDKYEFDLENVKSRLRTFIKKKYGIDDEEPPLKIQKLNSGSPSYNRWQNNTEKTTAVAAENQLKNLSSSNVSPAARRGTGPVKLYKCIACDFKTTDLSQFQPHSNECKGQSNKTQSTLQNRIVRQAYNSPTQKQNQNATEKQQQKVGGTTIVRNNIPQSQIQCRICAFKTTDRALFQEHQRNHMKNRPFKCRMCLERFETREAAQIHAKIHQTNTTGQTSWQCSVCTRQFSKRDLFEAHMKTHEKFKTISQQEVIVMNKNDKNTATIQKPLTDIIKEALSEDDQDTVNELIEFHSCNLCSLTFVNKKLYAQHMKTHDKSNEGARTTYTKTKQQDTLGDLESIFEKMHSENVHHTVASNGGLSDKNVLITTQEGGITYNITIPQDDVPEVVEVDEEQKQNVRIDMPNLDDPNEAQEKTDVHVSMPSLSADDEENTQSSQEQTEVQGTENSGAIPMELEDLQNASGNGQQLKFIVDENGQFLQLDNHILTTDAEGNQILVQGTDQEQLQHLLQSVGVDGNQVLVQLQGNGEGIDGEGTTLQMLGDGNQGQMILVQGADGESQLIDASMLQTEGGNLVLQQDADGETHLTTADGIPVSVSFTGEGGDGQITVTMASAGQEGEGQQIFIQQPMELGEDQESETPAEFSSQNQEETTQQTNTADPLAEQSQDDQSEATSNAKVTSTTEESKKTPTKDDDATNKESSQVDEVKGEDYKTDVKDSKQDEKGEEVEKVKL</sequence>
<evidence type="ECO:0000256" key="5">
    <source>
        <dbReference type="PROSITE-ProRule" id="PRU00042"/>
    </source>
</evidence>
<name>A0A1J1HZB5_9DIPT</name>
<organism evidence="8 9">
    <name type="scientific">Clunio marinus</name>
    <dbReference type="NCBI Taxonomy" id="568069"/>
    <lineage>
        <taxon>Eukaryota</taxon>
        <taxon>Metazoa</taxon>
        <taxon>Ecdysozoa</taxon>
        <taxon>Arthropoda</taxon>
        <taxon>Hexapoda</taxon>
        <taxon>Insecta</taxon>
        <taxon>Pterygota</taxon>
        <taxon>Neoptera</taxon>
        <taxon>Endopterygota</taxon>
        <taxon>Diptera</taxon>
        <taxon>Nematocera</taxon>
        <taxon>Chironomoidea</taxon>
        <taxon>Chironomidae</taxon>
        <taxon>Clunio</taxon>
    </lineage>
</organism>
<dbReference type="GO" id="GO:0008270">
    <property type="term" value="F:zinc ion binding"/>
    <property type="evidence" value="ECO:0007669"/>
    <property type="project" value="UniProtKB-KW"/>
</dbReference>
<protein>
    <submittedName>
        <fullName evidence="8">CLUMA_CG006252, isoform A</fullName>
    </submittedName>
</protein>
<evidence type="ECO:0000256" key="1">
    <source>
        <dbReference type="ARBA" id="ARBA00022723"/>
    </source>
</evidence>
<feature type="compositionally biased region" description="Basic and acidic residues" evidence="6">
    <location>
        <begin position="825"/>
        <end position="853"/>
    </location>
</feature>
<dbReference type="PROSITE" id="PS50157">
    <property type="entry name" value="ZINC_FINGER_C2H2_2"/>
    <property type="match status" value="4"/>
</dbReference>
<evidence type="ECO:0000256" key="2">
    <source>
        <dbReference type="ARBA" id="ARBA00022737"/>
    </source>
</evidence>
<keyword evidence="4" id="KW-0862">Zinc</keyword>
<evidence type="ECO:0000313" key="8">
    <source>
        <dbReference type="EMBL" id="CRK92874.1"/>
    </source>
</evidence>
<dbReference type="Gene3D" id="3.30.160.60">
    <property type="entry name" value="Classic Zinc Finger"/>
    <property type="match status" value="2"/>
</dbReference>
<dbReference type="Pfam" id="PF00096">
    <property type="entry name" value="zf-C2H2"/>
    <property type="match status" value="1"/>
</dbReference>
<feature type="region of interest" description="Disordered" evidence="6">
    <location>
        <begin position="752"/>
        <end position="853"/>
    </location>
</feature>
<feature type="compositionally biased region" description="Low complexity" evidence="6">
    <location>
        <begin position="767"/>
        <end position="778"/>
    </location>
</feature>
<evidence type="ECO:0000256" key="4">
    <source>
        <dbReference type="ARBA" id="ARBA00022833"/>
    </source>
</evidence>
<keyword evidence="2" id="KW-0677">Repeat</keyword>
<accession>A0A1J1HZB5</accession>
<keyword evidence="9" id="KW-1185">Reference proteome</keyword>
<feature type="domain" description="C2H2-type" evidence="7">
    <location>
        <begin position="342"/>
        <end position="369"/>
    </location>
</feature>
<dbReference type="PANTHER" id="PTHR24379:SF121">
    <property type="entry name" value="C2H2-TYPE DOMAIN-CONTAINING PROTEIN"/>
    <property type="match status" value="1"/>
</dbReference>
<dbReference type="InterPro" id="IPR036236">
    <property type="entry name" value="Znf_C2H2_sf"/>
</dbReference>
<dbReference type="SMART" id="SM00355">
    <property type="entry name" value="ZnF_C2H2"/>
    <property type="match status" value="5"/>
</dbReference>
<feature type="compositionally biased region" description="Low complexity" evidence="6">
    <location>
        <begin position="555"/>
        <end position="568"/>
    </location>
</feature>
<evidence type="ECO:0000259" key="7">
    <source>
        <dbReference type="PROSITE" id="PS50157"/>
    </source>
</evidence>
<dbReference type="STRING" id="568069.A0A1J1HZB5"/>
<gene>
    <name evidence="8" type="ORF">CLUMA_CG006252</name>
</gene>
<keyword evidence="1" id="KW-0479">Metal-binding</keyword>
<feature type="region of interest" description="Disordered" evidence="6">
    <location>
        <begin position="248"/>
        <end position="267"/>
    </location>
</feature>
<evidence type="ECO:0000256" key="6">
    <source>
        <dbReference type="SAM" id="MobiDB-lite"/>
    </source>
</evidence>
<dbReference type="PROSITE" id="PS00028">
    <property type="entry name" value="ZINC_FINGER_C2H2_1"/>
    <property type="match status" value="3"/>
</dbReference>
<feature type="domain" description="C2H2-type" evidence="7">
    <location>
        <begin position="415"/>
        <end position="442"/>
    </location>
</feature>
<reference evidence="8 9" key="1">
    <citation type="submission" date="2015-04" db="EMBL/GenBank/DDBJ databases">
        <authorList>
            <person name="Syromyatnikov M.Y."/>
            <person name="Popov V.N."/>
        </authorList>
    </citation>
    <scope>NUCLEOTIDE SEQUENCE [LARGE SCALE GENOMIC DNA]</scope>
</reference>
<evidence type="ECO:0000256" key="3">
    <source>
        <dbReference type="ARBA" id="ARBA00022771"/>
    </source>
</evidence>
<evidence type="ECO:0000313" key="9">
    <source>
        <dbReference type="Proteomes" id="UP000183832"/>
    </source>
</evidence>
<dbReference type="AlphaFoldDB" id="A0A1J1HZB5"/>
<proteinExistence type="predicted"/>